<protein>
    <recommendedName>
        <fullName evidence="4">DDE-1 domain-containing protein</fullName>
    </recommendedName>
</protein>
<dbReference type="Proteomes" id="UP000648187">
    <property type="component" value="Unassembled WGS sequence"/>
</dbReference>
<organism evidence="2 3">
    <name type="scientific">Spodoptera exigua</name>
    <name type="common">Beet armyworm</name>
    <name type="synonym">Noctua fulgens</name>
    <dbReference type="NCBI Taxonomy" id="7107"/>
    <lineage>
        <taxon>Eukaryota</taxon>
        <taxon>Metazoa</taxon>
        <taxon>Ecdysozoa</taxon>
        <taxon>Arthropoda</taxon>
        <taxon>Hexapoda</taxon>
        <taxon>Insecta</taxon>
        <taxon>Pterygota</taxon>
        <taxon>Neoptera</taxon>
        <taxon>Endopterygota</taxon>
        <taxon>Lepidoptera</taxon>
        <taxon>Glossata</taxon>
        <taxon>Ditrysia</taxon>
        <taxon>Noctuoidea</taxon>
        <taxon>Noctuidae</taxon>
        <taxon>Amphipyrinae</taxon>
        <taxon>Spodoptera</taxon>
    </lineage>
</organism>
<comment type="caution">
    <text evidence="2">The sequence shown here is derived from an EMBL/GenBank/DDBJ whole genome shotgun (WGS) entry which is preliminary data.</text>
</comment>
<name>A0A835L8X0_SPOEX</name>
<dbReference type="EMBL" id="JACKWZ010000027">
    <property type="protein sequence ID" value="KAF9420931.1"/>
    <property type="molecule type" value="Genomic_DNA"/>
</dbReference>
<proteinExistence type="predicted"/>
<evidence type="ECO:0000313" key="3">
    <source>
        <dbReference type="Proteomes" id="UP000648187"/>
    </source>
</evidence>
<reference evidence="2" key="1">
    <citation type="submission" date="2020-08" db="EMBL/GenBank/DDBJ databases">
        <title>Spodoptera exigua strain:BAW_Kor-Di-RS1 Genome sequencing and assembly.</title>
        <authorList>
            <person name="Kim J."/>
            <person name="Nam H.Y."/>
            <person name="Kwon M."/>
            <person name="Choi J.H."/>
            <person name="Cho S.R."/>
            <person name="Kim G.-H."/>
        </authorList>
    </citation>
    <scope>NUCLEOTIDE SEQUENCE</scope>
    <source>
        <strain evidence="2">BAW_Kor-Di-RS1</strain>
        <tissue evidence="2">Whole-body</tissue>
    </source>
</reference>
<evidence type="ECO:0000256" key="1">
    <source>
        <dbReference type="SAM" id="MobiDB-lite"/>
    </source>
</evidence>
<evidence type="ECO:0000313" key="2">
    <source>
        <dbReference type="EMBL" id="KAF9420931.1"/>
    </source>
</evidence>
<gene>
    <name evidence="2" type="ORF">HW555_002914</name>
</gene>
<dbReference type="AlphaFoldDB" id="A0A835L8X0"/>
<sequence>ARDNGIILLQLPGHTTHRPLDVSFFKPFNGYYAETVKKWLRANPGQSVTQYQISALINESYGRAASVANAQSGFRATGIWPTNRNIFKDCDFLVAETMNTNAISGNFNDIESAGASSTNFTDQLGTTKEANPLVPESTTTDRTASEANSSKEIIGTKEEILLQDESDDDEEIDTGRKIIAVCVMATILIKRGQKLNGSNV</sequence>
<evidence type="ECO:0008006" key="4">
    <source>
        <dbReference type="Google" id="ProtNLM"/>
    </source>
</evidence>
<accession>A0A835L8X0</accession>
<feature type="non-terminal residue" evidence="2">
    <location>
        <position position="1"/>
    </location>
</feature>
<feature type="compositionally biased region" description="Polar residues" evidence="1">
    <location>
        <begin position="136"/>
        <end position="150"/>
    </location>
</feature>
<keyword evidence="3" id="KW-1185">Reference proteome</keyword>
<feature type="region of interest" description="Disordered" evidence="1">
    <location>
        <begin position="125"/>
        <end position="150"/>
    </location>
</feature>